<proteinExistence type="predicted"/>
<keyword evidence="1" id="KW-0472">Membrane</keyword>
<keyword evidence="3" id="KW-1185">Reference proteome</keyword>
<feature type="transmembrane region" description="Helical" evidence="1">
    <location>
        <begin position="69"/>
        <end position="93"/>
    </location>
</feature>
<reference evidence="2" key="2">
    <citation type="submission" date="2023-06" db="EMBL/GenBank/DDBJ databases">
        <authorList>
            <consortium name="Lawrence Berkeley National Laboratory"/>
            <person name="Haridas S."/>
            <person name="Hensen N."/>
            <person name="Bonometti L."/>
            <person name="Westerberg I."/>
            <person name="Brannstrom I.O."/>
            <person name="Guillou S."/>
            <person name="Cros-Aarteil S."/>
            <person name="Calhoun S."/>
            <person name="Kuo A."/>
            <person name="Mondo S."/>
            <person name="Pangilinan J."/>
            <person name="Riley R."/>
            <person name="Labutti K."/>
            <person name="Andreopoulos B."/>
            <person name="Lipzen A."/>
            <person name="Chen C."/>
            <person name="Yanf M."/>
            <person name="Daum C."/>
            <person name="Ng V."/>
            <person name="Clum A."/>
            <person name="Steindorff A."/>
            <person name="Ohm R."/>
            <person name="Martin F."/>
            <person name="Silar P."/>
            <person name="Natvig D."/>
            <person name="Lalanne C."/>
            <person name="Gautier V."/>
            <person name="Ament-Velasquez S.L."/>
            <person name="Kruys A."/>
            <person name="Hutchinson M.I."/>
            <person name="Powell A.J."/>
            <person name="Barry K."/>
            <person name="Miller A.N."/>
            <person name="Grigoriev I.V."/>
            <person name="Debuchy R."/>
            <person name="Gladieux P."/>
            <person name="Thoren M.H."/>
            <person name="Johannesson H."/>
        </authorList>
    </citation>
    <scope>NUCLEOTIDE SEQUENCE</scope>
    <source>
        <strain evidence="2">CBS 168.71</strain>
    </source>
</reference>
<feature type="transmembrane region" description="Helical" evidence="1">
    <location>
        <begin position="20"/>
        <end position="39"/>
    </location>
</feature>
<sequence length="643" mass="70615">MSKPPRPAALRYSAEPAWIAAGYLVLLLVPWILTCILSSRTVRPSPENSGALTRETAQHLHRVSFAIDALNFIAAVAALPVIYALLARAAVVFSQRTNNRKRLNVKQLFALADRDFLSYGLAGNYMYGVRSLLFIFGTTLVFLVWNLGSVPRGLAIVKTRHALLDAFPGEWMAEAWHDNDALERFATKYSGRYFMSSLARDTTTGMYRQHALRMNSSSICDEIPASEVPVPCPVQRDNGLDTSYNNANLTVHVCVPGVAGANRGAPWNETEDRQDLTETLYITKSSPVYSYLNYTLRCVGSTSLGYFELGNSFNGGKFGPLLSSFKFPASTRDPTEFTDEVVNPSLYTNDARPGEQVPREDYNTEIARGTVFRAPGPLTLAAHAMFGAGSFFELAQSITGPNDTLSQTLCQLSPIPFQRAYKSLRRCDPEDTEGGGRYGEERGRFASRYGWANDRVEGLISTIRETNGVVGSLLDTTMYLASKATLDTAAVARGSYFGTTHQIWRADGIAVRTHVVSTAGLVVVTVLLGLQVFGILALVWYIYRMPTWTKTLDAMAVARITRQLADRDGGFLRSDALWMPTPEESRQMEETDALVGLVDHEVPEASDELTLNADASPAPDYILSVGAPGLISRGIRKAHKSEV</sequence>
<protein>
    <submittedName>
        <fullName evidence="2">Uncharacterized protein</fullName>
    </submittedName>
</protein>
<evidence type="ECO:0000313" key="3">
    <source>
        <dbReference type="Proteomes" id="UP001278766"/>
    </source>
</evidence>
<reference evidence="2" key="1">
    <citation type="journal article" date="2023" name="Mol. Phylogenet. Evol.">
        <title>Genome-scale phylogeny and comparative genomics of the fungal order Sordariales.</title>
        <authorList>
            <person name="Hensen N."/>
            <person name="Bonometti L."/>
            <person name="Westerberg I."/>
            <person name="Brannstrom I.O."/>
            <person name="Guillou S."/>
            <person name="Cros-Aarteil S."/>
            <person name="Calhoun S."/>
            <person name="Haridas S."/>
            <person name="Kuo A."/>
            <person name="Mondo S."/>
            <person name="Pangilinan J."/>
            <person name="Riley R."/>
            <person name="LaButti K."/>
            <person name="Andreopoulos B."/>
            <person name="Lipzen A."/>
            <person name="Chen C."/>
            <person name="Yan M."/>
            <person name="Daum C."/>
            <person name="Ng V."/>
            <person name="Clum A."/>
            <person name="Steindorff A."/>
            <person name="Ohm R.A."/>
            <person name="Martin F."/>
            <person name="Silar P."/>
            <person name="Natvig D.O."/>
            <person name="Lalanne C."/>
            <person name="Gautier V."/>
            <person name="Ament-Velasquez S.L."/>
            <person name="Kruys A."/>
            <person name="Hutchinson M.I."/>
            <person name="Powell A.J."/>
            <person name="Barry K."/>
            <person name="Miller A.N."/>
            <person name="Grigoriev I.V."/>
            <person name="Debuchy R."/>
            <person name="Gladieux P."/>
            <person name="Hiltunen Thoren M."/>
            <person name="Johannesson H."/>
        </authorList>
    </citation>
    <scope>NUCLEOTIDE SEQUENCE</scope>
    <source>
        <strain evidence="2">CBS 168.71</strain>
    </source>
</reference>
<dbReference type="EMBL" id="JAUEPN010000014">
    <property type="protein sequence ID" value="KAK3290244.1"/>
    <property type="molecule type" value="Genomic_DNA"/>
</dbReference>
<dbReference type="GeneID" id="87842460"/>
<name>A0AAE0H599_9PEZI</name>
<dbReference type="RefSeq" id="XP_062653758.1">
    <property type="nucleotide sequence ID" value="XM_062805512.1"/>
</dbReference>
<accession>A0AAE0H599</accession>
<evidence type="ECO:0000256" key="1">
    <source>
        <dbReference type="SAM" id="Phobius"/>
    </source>
</evidence>
<feature type="transmembrane region" description="Helical" evidence="1">
    <location>
        <begin position="127"/>
        <end position="148"/>
    </location>
</feature>
<comment type="caution">
    <text evidence="2">The sequence shown here is derived from an EMBL/GenBank/DDBJ whole genome shotgun (WGS) entry which is preliminary data.</text>
</comment>
<keyword evidence="1" id="KW-0812">Transmembrane</keyword>
<organism evidence="2 3">
    <name type="scientific">Chaetomium fimeti</name>
    <dbReference type="NCBI Taxonomy" id="1854472"/>
    <lineage>
        <taxon>Eukaryota</taxon>
        <taxon>Fungi</taxon>
        <taxon>Dikarya</taxon>
        <taxon>Ascomycota</taxon>
        <taxon>Pezizomycotina</taxon>
        <taxon>Sordariomycetes</taxon>
        <taxon>Sordariomycetidae</taxon>
        <taxon>Sordariales</taxon>
        <taxon>Chaetomiaceae</taxon>
        <taxon>Chaetomium</taxon>
    </lineage>
</organism>
<feature type="transmembrane region" description="Helical" evidence="1">
    <location>
        <begin position="519"/>
        <end position="543"/>
    </location>
</feature>
<dbReference type="AlphaFoldDB" id="A0AAE0H599"/>
<evidence type="ECO:0000313" key="2">
    <source>
        <dbReference type="EMBL" id="KAK3290244.1"/>
    </source>
</evidence>
<keyword evidence="1" id="KW-1133">Transmembrane helix</keyword>
<gene>
    <name evidence="2" type="ORF">B0H64DRAFT_421100</name>
</gene>
<dbReference type="Proteomes" id="UP001278766">
    <property type="component" value="Unassembled WGS sequence"/>
</dbReference>